<keyword evidence="3" id="KW-1185">Reference proteome</keyword>
<dbReference type="AlphaFoldDB" id="J7J2Y2"/>
<feature type="transmembrane region" description="Helical" evidence="1">
    <location>
        <begin position="12"/>
        <end position="33"/>
    </location>
</feature>
<keyword evidence="1" id="KW-0812">Transmembrane</keyword>
<evidence type="ECO:0000256" key="1">
    <source>
        <dbReference type="SAM" id="Phobius"/>
    </source>
</evidence>
<feature type="transmembrane region" description="Helical" evidence="1">
    <location>
        <begin position="83"/>
        <end position="101"/>
    </location>
</feature>
<evidence type="ECO:0000313" key="3">
    <source>
        <dbReference type="Proteomes" id="UP000005262"/>
    </source>
</evidence>
<proteinExistence type="predicted"/>
<dbReference type="STRING" id="768704.Desmer_3456"/>
<feature type="transmembrane region" description="Helical" evidence="1">
    <location>
        <begin position="108"/>
        <end position="129"/>
    </location>
</feature>
<feature type="transmembrane region" description="Helical" evidence="1">
    <location>
        <begin position="168"/>
        <end position="187"/>
    </location>
</feature>
<accession>J7J2Y2</accession>
<dbReference type="OrthoDB" id="9809859at2"/>
<keyword evidence="1" id="KW-0472">Membrane</keyword>
<dbReference type="RefSeq" id="WP_014904215.1">
    <property type="nucleotide sequence ID" value="NC_018515.1"/>
</dbReference>
<dbReference type="HOGENOM" id="CLU_080177_0_0_9"/>
<reference evidence="2 3" key="1">
    <citation type="journal article" date="2012" name="J. Bacteriol.">
        <title>Complete genome sequences of Desulfosporosinus orientis DSM765T, Desulfosporosinus youngiae DSM17734T, Desulfosporosinus meridiei DSM13257T, and Desulfosporosinus acidiphilus DSM22704T.</title>
        <authorList>
            <person name="Pester M."/>
            <person name="Brambilla E."/>
            <person name="Alazard D."/>
            <person name="Rattei T."/>
            <person name="Weinmaier T."/>
            <person name="Han J."/>
            <person name="Lucas S."/>
            <person name="Lapidus A."/>
            <person name="Cheng J.F."/>
            <person name="Goodwin L."/>
            <person name="Pitluck S."/>
            <person name="Peters L."/>
            <person name="Ovchinnikova G."/>
            <person name="Teshima H."/>
            <person name="Detter J.C."/>
            <person name="Han C.S."/>
            <person name="Tapia R."/>
            <person name="Land M.L."/>
            <person name="Hauser L."/>
            <person name="Kyrpides N.C."/>
            <person name="Ivanova N.N."/>
            <person name="Pagani I."/>
            <person name="Huntmann M."/>
            <person name="Wei C.L."/>
            <person name="Davenport K.W."/>
            <person name="Daligault H."/>
            <person name="Chain P.S."/>
            <person name="Chen A."/>
            <person name="Mavromatis K."/>
            <person name="Markowitz V."/>
            <person name="Szeto E."/>
            <person name="Mikhailova N."/>
            <person name="Pati A."/>
            <person name="Wagner M."/>
            <person name="Woyke T."/>
            <person name="Ollivier B."/>
            <person name="Klenk H.P."/>
            <person name="Spring S."/>
            <person name="Loy A."/>
        </authorList>
    </citation>
    <scope>NUCLEOTIDE SEQUENCE [LARGE SCALE GENOMIC DNA]</scope>
    <source>
        <strain evidence="3">ATCC BAA-275 / DSM 13257 / NCIMB 13706 / S10</strain>
    </source>
</reference>
<evidence type="ECO:0000313" key="2">
    <source>
        <dbReference type="EMBL" id="AFQ45306.1"/>
    </source>
</evidence>
<sequence length="204" mass="22970">MKFLQGKLSLPGRILLVLAGICLIASTYFPLWYMKLDAPQYPEGLAMIVYMDKIGGRIDIINNLNHYIGMKEIVESDFPEIQYMSYIAFGLAGLAFLAALLRKVWFGLSTLVLLLIGGGLGIYDLWYWLHRYGTELDPQAPIRIDPFVPPMIGSNDVANFVTHTGFGIGGYFLGLSIFCMMIALWRFRGWENKERDSKANIMAG</sequence>
<protein>
    <recommendedName>
        <fullName evidence="4">Copper chaperone NosL</fullName>
    </recommendedName>
</protein>
<dbReference type="Proteomes" id="UP000005262">
    <property type="component" value="Chromosome"/>
</dbReference>
<keyword evidence="1" id="KW-1133">Transmembrane helix</keyword>
<dbReference type="KEGG" id="dmi:Desmer_3456"/>
<dbReference type="eggNOG" id="COG4314">
    <property type="taxonomic scope" value="Bacteria"/>
</dbReference>
<organism evidence="2 3">
    <name type="scientific">Desulfosporosinus meridiei (strain ATCC BAA-275 / DSM 13257 / KCTC 12902 / NCIMB 13706 / S10)</name>
    <dbReference type="NCBI Taxonomy" id="768704"/>
    <lineage>
        <taxon>Bacteria</taxon>
        <taxon>Bacillati</taxon>
        <taxon>Bacillota</taxon>
        <taxon>Clostridia</taxon>
        <taxon>Eubacteriales</taxon>
        <taxon>Desulfitobacteriaceae</taxon>
        <taxon>Desulfosporosinus</taxon>
    </lineage>
</organism>
<name>J7J2Y2_DESMD</name>
<reference evidence="3" key="2">
    <citation type="submission" date="2012-08" db="EMBL/GenBank/DDBJ databases">
        <title>Finished genome of Desulfosporosinus meridiei DSM 13257.</title>
        <authorList>
            <person name="Huntemann M."/>
            <person name="Wei C.-L."/>
            <person name="Han J."/>
            <person name="Detter J.C."/>
            <person name="Han C."/>
            <person name="Davenport K."/>
            <person name="Daligault H."/>
            <person name="Erkkila T."/>
            <person name="Gu W."/>
            <person name="Munk A.C.C."/>
            <person name="Teshima H."/>
            <person name="Xu Y."/>
            <person name="Chain P."/>
            <person name="Tapia R."/>
            <person name="Chen A."/>
            <person name="Krypides N."/>
            <person name="Mavromatis K."/>
            <person name="Markowitz V."/>
            <person name="Szeto E."/>
            <person name="Ivanova N."/>
            <person name="Mikhailova N."/>
            <person name="Ovchinnikova G."/>
            <person name="Pagani I."/>
            <person name="Pati A."/>
            <person name="Goodwin L."/>
            <person name="Peters L."/>
            <person name="Pitluck S."/>
            <person name="Woyke T."/>
            <person name="Pester M."/>
            <person name="Spring S."/>
            <person name="Ollivier B."/>
            <person name="Rattei T."/>
            <person name="Klenk H.-P."/>
            <person name="Wagner M."/>
            <person name="Loy A."/>
        </authorList>
    </citation>
    <scope>NUCLEOTIDE SEQUENCE [LARGE SCALE GENOMIC DNA]</scope>
    <source>
        <strain evidence="3">ATCC BAA-275 / DSM 13257 / NCIMB 13706 / S10</strain>
    </source>
</reference>
<evidence type="ECO:0008006" key="4">
    <source>
        <dbReference type="Google" id="ProtNLM"/>
    </source>
</evidence>
<gene>
    <name evidence="2" type="ordered locus">Desmer_3456</name>
</gene>
<dbReference type="EMBL" id="CP003629">
    <property type="protein sequence ID" value="AFQ45306.1"/>
    <property type="molecule type" value="Genomic_DNA"/>
</dbReference>